<reference evidence="1" key="1">
    <citation type="submission" date="2019-11" db="EMBL/GenBank/DDBJ databases">
        <authorList>
            <person name="Feng L."/>
        </authorList>
    </citation>
    <scope>NUCLEOTIDE SEQUENCE</scope>
    <source>
        <strain evidence="1">EMassiliensisLFYP7</strain>
    </source>
</reference>
<dbReference type="InterPro" id="IPR036388">
    <property type="entry name" value="WH-like_DNA-bd_sf"/>
</dbReference>
<dbReference type="EMBL" id="CACRTZ010000033">
    <property type="protein sequence ID" value="VYU56794.1"/>
    <property type="molecule type" value="Genomic_DNA"/>
</dbReference>
<organism evidence="1">
    <name type="scientific">Phytobacter massiliensis</name>
    <dbReference type="NCBI Taxonomy" id="1485952"/>
    <lineage>
        <taxon>Bacteria</taxon>
        <taxon>Pseudomonadati</taxon>
        <taxon>Pseudomonadota</taxon>
        <taxon>Gammaproteobacteria</taxon>
        <taxon>Enterobacterales</taxon>
        <taxon>Enterobacteriaceae</taxon>
        <taxon>Phytobacter</taxon>
    </lineage>
</organism>
<accession>A0A6N3FXG1</accession>
<dbReference type="AlphaFoldDB" id="A0A6N3FXG1"/>
<evidence type="ECO:0000313" key="1">
    <source>
        <dbReference type="EMBL" id="VYU56794.1"/>
    </source>
</evidence>
<sequence>MDSISIEILKIVSEFSPVNTAQLVQVLGCSKRKVLAGLADLRVAGRIFTKIPLGHFSSEAAYQVWLENGGKEKITCHGRAAAARSNLTKARRNNTIPCRTIALLSSQGPLRAIDIARALDVPYNTLSGQLSTMVTRGQVIRTGRAGKSLYSLAPGVELEQGAATPVNGIFAECRNSAAMQRVLSVYGVRS</sequence>
<dbReference type="Gene3D" id="1.10.10.10">
    <property type="entry name" value="Winged helix-like DNA-binding domain superfamily/Winged helix DNA-binding domain"/>
    <property type="match status" value="1"/>
</dbReference>
<dbReference type="RefSeq" id="WP_156566548.1">
    <property type="nucleotide sequence ID" value="NZ_CACRTZ010000033.1"/>
</dbReference>
<protein>
    <submittedName>
        <fullName evidence="1">Uncharacterized protein</fullName>
    </submittedName>
</protein>
<name>A0A6N3FXG1_9ENTR</name>
<proteinExistence type="predicted"/>
<dbReference type="InterPro" id="IPR036390">
    <property type="entry name" value="WH_DNA-bd_sf"/>
</dbReference>
<gene>
    <name evidence="1" type="ORF">EMLFYP7_02877</name>
</gene>
<dbReference type="SUPFAM" id="SSF46785">
    <property type="entry name" value="Winged helix' DNA-binding domain"/>
    <property type="match status" value="1"/>
</dbReference>